<name>A0A559T2D4_SERFO</name>
<reference evidence="1" key="2">
    <citation type="submission" date="2019-08" db="EMBL/GenBank/DDBJ databases">
        <title>Investigation of anaerobic lignin degradation for improved lignocellulosic biofuels.</title>
        <authorList>
            <person name="Deangelis K.PhD."/>
        </authorList>
    </citation>
    <scope>NUCLEOTIDE SEQUENCE [LARGE SCALE GENOMIC DNA]</scope>
    <source>
        <strain evidence="1">128R</strain>
    </source>
</reference>
<protein>
    <submittedName>
        <fullName evidence="1">Uncharacterized protein</fullName>
    </submittedName>
</protein>
<organism evidence="1">
    <name type="scientific">Serratia fonticola</name>
    <dbReference type="NCBI Taxonomy" id="47917"/>
    <lineage>
        <taxon>Bacteria</taxon>
        <taxon>Pseudomonadati</taxon>
        <taxon>Pseudomonadota</taxon>
        <taxon>Gammaproteobacteria</taxon>
        <taxon>Enterobacterales</taxon>
        <taxon>Yersiniaceae</taxon>
        <taxon>Serratia</taxon>
    </lineage>
</organism>
<evidence type="ECO:0000313" key="1">
    <source>
        <dbReference type="EMBL" id="TVZ68770.1"/>
    </source>
</evidence>
<accession>A0A559T2D4</accession>
<sequence length="58" mass="6491">MSLSCKSCKKEVSELDLEQANIMQGHDGVWCVDLILKCPHCGQFYNTYVPTGDLEALE</sequence>
<gene>
    <name evidence="1" type="ORF">FHU10_1226</name>
</gene>
<reference evidence="1" key="1">
    <citation type="submission" date="2019-06" db="EMBL/GenBank/DDBJ databases">
        <authorList>
            <person name="Deangelis K."/>
            <person name="Huntemann M."/>
            <person name="Clum A."/>
            <person name="Pillay M."/>
            <person name="Palaniappan K."/>
            <person name="Varghese N."/>
            <person name="Mikhailova N."/>
            <person name="Stamatis D."/>
            <person name="Reddy T."/>
            <person name="Daum C."/>
            <person name="Shapiro N."/>
            <person name="Ivanova N."/>
            <person name="Kyrpides N."/>
            <person name="Woyke T."/>
        </authorList>
    </citation>
    <scope>NUCLEOTIDE SEQUENCE [LARGE SCALE GENOMIC DNA]</scope>
    <source>
        <strain evidence="1">128R</strain>
    </source>
</reference>
<comment type="caution">
    <text evidence="1">The sequence shown here is derived from an EMBL/GenBank/DDBJ whole genome shotgun (WGS) entry which is preliminary data.</text>
</comment>
<dbReference type="EMBL" id="VISQ01000001">
    <property type="protein sequence ID" value="TVZ68770.1"/>
    <property type="molecule type" value="Genomic_DNA"/>
</dbReference>
<proteinExistence type="predicted"/>
<dbReference type="AlphaFoldDB" id="A0A559T2D4"/>